<organism evidence="1 2">
    <name type="scientific">Uliginosibacterium sediminicola</name>
    <dbReference type="NCBI Taxonomy" id="2024550"/>
    <lineage>
        <taxon>Bacteria</taxon>
        <taxon>Pseudomonadati</taxon>
        <taxon>Pseudomonadota</taxon>
        <taxon>Betaproteobacteria</taxon>
        <taxon>Rhodocyclales</taxon>
        <taxon>Zoogloeaceae</taxon>
        <taxon>Uliginosibacterium</taxon>
    </lineage>
</organism>
<accession>A0ABU9Z1S7</accession>
<protein>
    <recommendedName>
        <fullName evidence="3">4,5-dihydroxyphthalate decarboxylase</fullName>
    </recommendedName>
</protein>
<evidence type="ECO:0000313" key="2">
    <source>
        <dbReference type="Proteomes" id="UP001410394"/>
    </source>
</evidence>
<proteinExistence type="predicted"/>
<evidence type="ECO:0000313" key="1">
    <source>
        <dbReference type="EMBL" id="MEN3069794.1"/>
    </source>
</evidence>
<comment type="caution">
    <text evidence="1">The sequence shown here is derived from an EMBL/GenBank/DDBJ whole genome shotgun (WGS) entry which is preliminary data.</text>
</comment>
<dbReference type="Gene3D" id="3.40.190.10">
    <property type="entry name" value="Periplasmic binding protein-like II"/>
    <property type="match status" value="1"/>
</dbReference>
<evidence type="ECO:0008006" key="3">
    <source>
        <dbReference type="Google" id="ProtNLM"/>
    </source>
</evidence>
<dbReference type="EMBL" id="JBDIVE010000009">
    <property type="protein sequence ID" value="MEN3069794.1"/>
    <property type="molecule type" value="Genomic_DNA"/>
</dbReference>
<name>A0ABU9Z1S7_9RHOO</name>
<keyword evidence="2" id="KW-1185">Reference proteome</keyword>
<gene>
    <name evidence="1" type="ORF">ABDB84_15030</name>
</gene>
<sequence>MSVKIRLAVRDWDFLTPLALGDLKPEGFTLELDRVNALENDLAGNPRYEGGEISLSRYAQGRARGDQSLYGVPHFIMRGFRQHCVITTRESPITSFAQLQGKNIGLTGWQDSGNVWTRALLGREGVGIEQARWFVGRLTAAHPIQDRLGGFGRPGLIDAAPGEAPLVDMLHDGTLDAVFTPFMPSGFFEPDSGLRPLLPDCRAAEVAYFHDVGYMPGIHLLCLKPAVVAERPWLPQALSELFDESARVWLEKRIKYADTTPWILDEIERTRRELPEHWNRNGYAANVRMLDDFCAELQVQGITAARLSPRDLFPQYAV</sequence>
<reference evidence="1 2" key="1">
    <citation type="journal article" date="2018" name="Int. J. Syst. Evol. Microbiol.">
        <title>Uliginosibacterium sediminicola sp. nov., isolated from freshwater sediment.</title>
        <authorList>
            <person name="Hwang W.M."/>
            <person name="Kim S.M."/>
            <person name="Kang K."/>
            <person name="Ahn T.Y."/>
        </authorList>
    </citation>
    <scope>NUCLEOTIDE SEQUENCE [LARGE SCALE GENOMIC DNA]</scope>
    <source>
        <strain evidence="1 2">M1-21</strain>
    </source>
</reference>
<dbReference type="RefSeq" id="WP_345920568.1">
    <property type="nucleotide sequence ID" value="NZ_JBDIVE010000009.1"/>
</dbReference>
<dbReference type="SUPFAM" id="SSF53850">
    <property type="entry name" value="Periplasmic binding protein-like II"/>
    <property type="match status" value="1"/>
</dbReference>
<dbReference type="Proteomes" id="UP001410394">
    <property type="component" value="Unassembled WGS sequence"/>
</dbReference>